<dbReference type="PRINTS" id="PR00081">
    <property type="entry name" value="GDHRDH"/>
</dbReference>
<dbReference type="STRING" id="1108044.GOOTI_130_00440"/>
<comment type="caution">
    <text evidence="3">The sequence shown here is derived from an EMBL/GenBank/DDBJ whole genome shotgun (WGS) entry which is preliminary data.</text>
</comment>
<dbReference type="InterPro" id="IPR002347">
    <property type="entry name" value="SDR_fam"/>
</dbReference>
<organism evidence="3 4">
    <name type="scientific">Gordonia otitidis (strain DSM 44809 / CCUG 52243 / JCM 12355 / NBRC 100426 / IFM 10032)</name>
    <dbReference type="NCBI Taxonomy" id="1108044"/>
    <lineage>
        <taxon>Bacteria</taxon>
        <taxon>Bacillati</taxon>
        <taxon>Actinomycetota</taxon>
        <taxon>Actinomycetes</taxon>
        <taxon>Mycobacteriales</taxon>
        <taxon>Gordoniaceae</taxon>
        <taxon>Gordonia</taxon>
    </lineage>
</organism>
<evidence type="ECO:0000256" key="1">
    <source>
        <dbReference type="ARBA" id="ARBA00006484"/>
    </source>
</evidence>
<keyword evidence="2" id="KW-0560">Oxidoreductase</keyword>
<evidence type="ECO:0000256" key="2">
    <source>
        <dbReference type="ARBA" id="ARBA00023002"/>
    </source>
</evidence>
<name>H5TN93_GORO1</name>
<proteinExistence type="inferred from homology"/>
<dbReference type="PROSITE" id="PS00061">
    <property type="entry name" value="ADH_SHORT"/>
    <property type="match status" value="1"/>
</dbReference>
<accession>H5TN93</accession>
<dbReference type="InterPro" id="IPR036291">
    <property type="entry name" value="NAD(P)-bd_dom_sf"/>
</dbReference>
<sequence length="284" mass="29105">MADENPGYDRDATGAGVAVVTGGASGIGFALAAALGARGQHVLIADRDEQALAAAATQLRDLGLRVQTHAVDVRNRSSLAELADSARALGRIDTVCMNAGVTSTGSTLWDTTDETFDFVMSVNLGGLQNSIRALVPPLVDQGTPADIVITASMAGIVASGYSGAYGASKAGAVALAKALRAEVAVAAPFIHVALLNPGMVRTNLIRTSATSAPESAALPEELVEGGHRVLNEAGVAPAAVAADVLDALAHKRFWVLPHEGDPFVTMLDSEMTELSEALAADRDR</sequence>
<dbReference type="PANTHER" id="PTHR43008">
    <property type="entry name" value="BENZIL REDUCTASE"/>
    <property type="match status" value="1"/>
</dbReference>
<dbReference type="Gene3D" id="3.40.50.720">
    <property type="entry name" value="NAD(P)-binding Rossmann-like Domain"/>
    <property type="match status" value="1"/>
</dbReference>
<evidence type="ECO:0000313" key="4">
    <source>
        <dbReference type="Proteomes" id="UP000005038"/>
    </source>
</evidence>
<dbReference type="Pfam" id="PF00106">
    <property type="entry name" value="adh_short"/>
    <property type="match status" value="1"/>
</dbReference>
<dbReference type="CDD" id="cd05233">
    <property type="entry name" value="SDR_c"/>
    <property type="match status" value="1"/>
</dbReference>
<dbReference type="Proteomes" id="UP000005038">
    <property type="component" value="Unassembled WGS sequence"/>
</dbReference>
<dbReference type="OrthoDB" id="9775296at2"/>
<gene>
    <name evidence="3" type="ORF">GOOTI_130_00440</name>
</gene>
<keyword evidence="4" id="KW-1185">Reference proteome</keyword>
<dbReference type="RefSeq" id="WP_007239179.1">
    <property type="nucleotide sequence ID" value="NZ_BAFB01000130.1"/>
</dbReference>
<dbReference type="PANTHER" id="PTHR43008:SF7">
    <property type="entry name" value="SHORT CHAIN DEHYDROGENASE_REDUCTASE (AFU_ORTHOLOGUE AFUA_2G00830)"/>
    <property type="match status" value="1"/>
</dbReference>
<dbReference type="EMBL" id="BAFB01000130">
    <property type="protein sequence ID" value="GAB34951.1"/>
    <property type="molecule type" value="Genomic_DNA"/>
</dbReference>
<comment type="similarity">
    <text evidence="1">Belongs to the short-chain dehydrogenases/reductases (SDR) family.</text>
</comment>
<reference evidence="3" key="1">
    <citation type="submission" date="2012-02" db="EMBL/GenBank/DDBJ databases">
        <title>Whole genome shotgun sequence of Gordonia otitidis NBRC 100426.</title>
        <authorList>
            <person name="Yoshida I."/>
            <person name="Hosoyama A."/>
            <person name="Tsuchikane K."/>
            <person name="Katsumata H."/>
            <person name="Yamazaki S."/>
            <person name="Fujita N."/>
        </authorList>
    </citation>
    <scope>NUCLEOTIDE SEQUENCE [LARGE SCALE GENOMIC DNA]</scope>
    <source>
        <strain evidence="3">NBRC 100426</strain>
    </source>
</reference>
<evidence type="ECO:0000313" key="3">
    <source>
        <dbReference type="EMBL" id="GAB34951.1"/>
    </source>
</evidence>
<dbReference type="AlphaFoldDB" id="H5TN93"/>
<protein>
    <submittedName>
        <fullName evidence="3">Oxidoreductase</fullName>
    </submittedName>
</protein>
<dbReference type="SUPFAM" id="SSF51735">
    <property type="entry name" value="NAD(P)-binding Rossmann-fold domains"/>
    <property type="match status" value="1"/>
</dbReference>
<dbReference type="InterPro" id="IPR020904">
    <property type="entry name" value="Sc_DH/Rdtase_CS"/>
</dbReference>
<dbReference type="GO" id="GO:0050664">
    <property type="term" value="F:oxidoreductase activity, acting on NAD(P)H, oxygen as acceptor"/>
    <property type="evidence" value="ECO:0007669"/>
    <property type="project" value="TreeGrafter"/>
</dbReference>